<sequence length="492" mass="55992">QTSVTLEPYKVKLELDGSRNITHASCQCPAGVGSKCKHVAALIIFINNEEGVSKTNEPQIWGKPSKYGENLYKKGKQISHLFPQKRLKLDVPPVSLKDLIENHNILQLPCALTKNLQAENRSETERLCSNILNNIISTIEIDSINEQNNIHLISIIKKQIQLDISYYYAFPLNVNEHNFFYKNIIVNTETIKLIFTQTLDQSKNVVWSEYRKLRISASMKAHKIKTLRSLTQKNQNKLALSLLHETVVKGKGASNMLYGLETENKAYNTFSSVYNVEVIKSGLIIHISKPWICASPDGLILNNGEITSVLEIKCPSSCKNKPIIDSTTGIPNLSYLKLQNNEIVLKSSHVYYTQIQILLYCTGLNDCNMYIFNDIQPLLLIIKRDKHFLDSLIPKLNLFFFKFYLPNICNRNPLSASTWSPYSSIKDKRKVNILKVVPLKSLREFSELIELNPWKEILEKQKFDSTKSVPQDLSTFVGLVWFKSVGGRGIDA</sequence>
<dbReference type="EMBL" id="VUJU01011344">
    <property type="protein sequence ID" value="KAF0711231.1"/>
    <property type="molecule type" value="Genomic_DNA"/>
</dbReference>
<feature type="domain" description="SWIM-type" evidence="2">
    <location>
        <begin position="9"/>
        <end position="47"/>
    </location>
</feature>
<dbReference type="PANTHER" id="PTHR46609">
    <property type="entry name" value="EXONUCLEASE, PHAGE-TYPE/RECB, C-TERMINAL DOMAIN-CONTAINING PROTEIN"/>
    <property type="match status" value="1"/>
</dbReference>
<keyword evidence="1" id="KW-0863">Zinc-finger</keyword>
<keyword evidence="1" id="KW-0862">Zinc</keyword>
<feature type="non-terminal residue" evidence="3">
    <location>
        <position position="1"/>
    </location>
</feature>
<evidence type="ECO:0000313" key="4">
    <source>
        <dbReference type="Proteomes" id="UP000478052"/>
    </source>
</evidence>
<dbReference type="Gene3D" id="3.90.320.10">
    <property type="match status" value="1"/>
</dbReference>
<proteinExistence type="predicted"/>
<dbReference type="PROSITE" id="PS50966">
    <property type="entry name" value="ZF_SWIM"/>
    <property type="match status" value="1"/>
</dbReference>
<evidence type="ECO:0000256" key="1">
    <source>
        <dbReference type="PROSITE-ProRule" id="PRU00325"/>
    </source>
</evidence>
<organism evidence="3 4">
    <name type="scientific">Aphis craccivora</name>
    <name type="common">Cowpea aphid</name>
    <dbReference type="NCBI Taxonomy" id="307492"/>
    <lineage>
        <taxon>Eukaryota</taxon>
        <taxon>Metazoa</taxon>
        <taxon>Ecdysozoa</taxon>
        <taxon>Arthropoda</taxon>
        <taxon>Hexapoda</taxon>
        <taxon>Insecta</taxon>
        <taxon>Pterygota</taxon>
        <taxon>Neoptera</taxon>
        <taxon>Paraneoptera</taxon>
        <taxon>Hemiptera</taxon>
        <taxon>Sternorrhyncha</taxon>
        <taxon>Aphidomorpha</taxon>
        <taxon>Aphidoidea</taxon>
        <taxon>Aphididae</taxon>
        <taxon>Aphidini</taxon>
        <taxon>Aphis</taxon>
        <taxon>Aphis</taxon>
    </lineage>
</organism>
<keyword evidence="4" id="KW-1185">Reference proteome</keyword>
<protein>
    <submittedName>
        <fullName evidence="3">SWIM-type domain-containing protein</fullName>
    </submittedName>
</protein>
<dbReference type="CDD" id="cd22343">
    <property type="entry name" value="PDDEXK_lambda_exonuclease-like"/>
    <property type="match status" value="1"/>
</dbReference>
<dbReference type="InterPro" id="IPR011335">
    <property type="entry name" value="Restrct_endonuc-II-like"/>
</dbReference>
<dbReference type="OrthoDB" id="8192504at2759"/>
<feature type="non-terminal residue" evidence="3">
    <location>
        <position position="492"/>
    </location>
</feature>
<reference evidence="3 4" key="1">
    <citation type="submission" date="2019-08" db="EMBL/GenBank/DDBJ databases">
        <title>Whole genome of Aphis craccivora.</title>
        <authorList>
            <person name="Voronova N.V."/>
            <person name="Shulinski R.S."/>
            <person name="Bandarenka Y.V."/>
            <person name="Zhorov D.G."/>
            <person name="Warner D."/>
        </authorList>
    </citation>
    <scope>NUCLEOTIDE SEQUENCE [LARGE SCALE GENOMIC DNA]</scope>
    <source>
        <strain evidence="3">180601</strain>
        <tissue evidence="3">Whole Body</tissue>
    </source>
</reference>
<dbReference type="InterPro" id="IPR007527">
    <property type="entry name" value="Znf_SWIM"/>
</dbReference>
<accession>A0A6G0VVN8</accession>
<dbReference type="SUPFAM" id="SSF52980">
    <property type="entry name" value="Restriction endonuclease-like"/>
    <property type="match status" value="1"/>
</dbReference>
<dbReference type="InterPro" id="IPR019080">
    <property type="entry name" value="YqaJ_viral_recombinase"/>
</dbReference>
<dbReference type="InterPro" id="IPR051703">
    <property type="entry name" value="NF-kappa-B_Signaling_Reg"/>
</dbReference>
<dbReference type="PANTHER" id="PTHR46609:SF8">
    <property type="entry name" value="YQAJ VIRAL RECOMBINASE DOMAIN-CONTAINING PROTEIN"/>
    <property type="match status" value="1"/>
</dbReference>
<keyword evidence="1" id="KW-0479">Metal-binding</keyword>
<dbReference type="Pfam" id="PF04434">
    <property type="entry name" value="SWIM"/>
    <property type="match status" value="1"/>
</dbReference>
<comment type="caution">
    <text evidence="3">The sequence shown here is derived from an EMBL/GenBank/DDBJ whole genome shotgun (WGS) entry which is preliminary data.</text>
</comment>
<gene>
    <name evidence="3" type="ORF">FWK35_00035155</name>
</gene>
<dbReference type="AlphaFoldDB" id="A0A6G0VVN8"/>
<dbReference type="InterPro" id="IPR011604">
    <property type="entry name" value="PDDEXK-like_dom_sf"/>
</dbReference>
<evidence type="ECO:0000259" key="2">
    <source>
        <dbReference type="PROSITE" id="PS50966"/>
    </source>
</evidence>
<dbReference type="Proteomes" id="UP000478052">
    <property type="component" value="Unassembled WGS sequence"/>
</dbReference>
<evidence type="ECO:0000313" key="3">
    <source>
        <dbReference type="EMBL" id="KAF0711231.1"/>
    </source>
</evidence>
<dbReference type="GO" id="GO:0008270">
    <property type="term" value="F:zinc ion binding"/>
    <property type="evidence" value="ECO:0007669"/>
    <property type="project" value="UniProtKB-KW"/>
</dbReference>
<name>A0A6G0VVN8_APHCR</name>
<dbReference type="Pfam" id="PF09588">
    <property type="entry name" value="YqaJ"/>
    <property type="match status" value="1"/>
</dbReference>
<dbReference type="GO" id="GO:0006281">
    <property type="term" value="P:DNA repair"/>
    <property type="evidence" value="ECO:0007669"/>
    <property type="project" value="UniProtKB-ARBA"/>
</dbReference>